<comment type="caution">
    <text evidence="2">The sequence shown here is derived from an EMBL/GenBank/DDBJ whole genome shotgun (WGS) entry which is preliminary data.</text>
</comment>
<organism evidence="2 3">
    <name type="scientific">Eumeta variegata</name>
    <name type="common">Bagworm moth</name>
    <name type="synonym">Eumeta japonica</name>
    <dbReference type="NCBI Taxonomy" id="151549"/>
    <lineage>
        <taxon>Eukaryota</taxon>
        <taxon>Metazoa</taxon>
        <taxon>Ecdysozoa</taxon>
        <taxon>Arthropoda</taxon>
        <taxon>Hexapoda</taxon>
        <taxon>Insecta</taxon>
        <taxon>Pterygota</taxon>
        <taxon>Neoptera</taxon>
        <taxon>Endopterygota</taxon>
        <taxon>Lepidoptera</taxon>
        <taxon>Glossata</taxon>
        <taxon>Ditrysia</taxon>
        <taxon>Tineoidea</taxon>
        <taxon>Psychidae</taxon>
        <taxon>Oiketicinae</taxon>
        <taxon>Eumeta</taxon>
    </lineage>
</organism>
<evidence type="ECO:0000256" key="1">
    <source>
        <dbReference type="SAM" id="MobiDB-lite"/>
    </source>
</evidence>
<keyword evidence="3" id="KW-1185">Reference proteome</keyword>
<dbReference type="OrthoDB" id="6512918at2759"/>
<gene>
    <name evidence="2" type="ORF">EVAR_42925_1</name>
</gene>
<evidence type="ECO:0000313" key="2">
    <source>
        <dbReference type="EMBL" id="GBP54725.1"/>
    </source>
</evidence>
<protein>
    <submittedName>
        <fullName evidence="2">Uncharacterized protein</fullName>
    </submittedName>
</protein>
<dbReference type="Proteomes" id="UP000299102">
    <property type="component" value="Unassembled WGS sequence"/>
</dbReference>
<feature type="region of interest" description="Disordered" evidence="1">
    <location>
        <begin position="1"/>
        <end position="31"/>
    </location>
</feature>
<evidence type="ECO:0000313" key="3">
    <source>
        <dbReference type="Proteomes" id="UP000299102"/>
    </source>
</evidence>
<reference evidence="2 3" key="1">
    <citation type="journal article" date="2019" name="Commun. Biol.">
        <title>The bagworm genome reveals a unique fibroin gene that provides high tensile strength.</title>
        <authorList>
            <person name="Kono N."/>
            <person name="Nakamura H."/>
            <person name="Ohtoshi R."/>
            <person name="Tomita M."/>
            <person name="Numata K."/>
            <person name="Arakawa K."/>
        </authorList>
    </citation>
    <scope>NUCLEOTIDE SEQUENCE [LARGE SCALE GENOMIC DNA]</scope>
</reference>
<proteinExistence type="predicted"/>
<sequence length="291" mass="34047">MEDRYHIQIRQSKKLKETEETDSKEEYESAIRLRESPYSPIEINSEGSDIENETQASTENLKKKNFFASEIREKKTVLCRDGRLLQNIIPLSIKFHYLERMREHGNSLFLIPNKDEETVYLADVVVPAHRLIDYLAVDALLIRVGNKYRHTALVLPQCWRYSCNDREVRMATQSARTASAFTKFKLLMWKNFLQQWRHKVRTAVEVALPVFTMTLVLILRWQIEPRQQNVFHYPPLTAGSLNYSFNIFSLCVEKKKSALSSEIARREPKEKACLPSLLFLLTRVQYDSATT</sequence>
<dbReference type="EMBL" id="BGZK01000653">
    <property type="protein sequence ID" value="GBP54725.1"/>
    <property type="molecule type" value="Genomic_DNA"/>
</dbReference>
<dbReference type="AlphaFoldDB" id="A0A4C1WXI5"/>
<accession>A0A4C1WXI5</accession>
<name>A0A4C1WXI5_EUMVA</name>